<reference evidence="7" key="1">
    <citation type="submission" date="2020-05" db="EMBL/GenBank/DDBJ databases">
        <title>Evolutionary and genomic comparisons of hybrid uninucleate and nonhybrid Rhizoctonia fungi.</title>
        <authorList>
            <person name="Li C."/>
            <person name="Chen X."/>
        </authorList>
    </citation>
    <scope>NUCLEOTIDE SEQUENCE</scope>
    <source>
        <strain evidence="7">AG-1 IA</strain>
    </source>
</reference>
<comment type="subunit">
    <text evidence="4">Binds to mitochondrial small subunit 15S rRNA.</text>
</comment>
<dbReference type="RefSeq" id="XP_043176111.1">
    <property type="nucleotide sequence ID" value="XM_043323692.1"/>
</dbReference>
<feature type="region of interest" description="Disordered" evidence="6">
    <location>
        <begin position="908"/>
        <end position="932"/>
    </location>
</feature>
<feature type="region of interest" description="Disordered" evidence="6">
    <location>
        <begin position="227"/>
        <end position="246"/>
    </location>
</feature>
<name>A0A8H8NLE8_9AGAM</name>
<evidence type="ECO:0000313" key="8">
    <source>
        <dbReference type="Proteomes" id="UP000650533"/>
    </source>
</evidence>
<organism evidence="7 8">
    <name type="scientific">Rhizoctonia solani</name>
    <dbReference type="NCBI Taxonomy" id="456999"/>
    <lineage>
        <taxon>Eukaryota</taxon>
        <taxon>Fungi</taxon>
        <taxon>Dikarya</taxon>
        <taxon>Basidiomycota</taxon>
        <taxon>Agaricomycotina</taxon>
        <taxon>Agaricomycetes</taxon>
        <taxon>Cantharellales</taxon>
        <taxon>Ceratobasidiaceae</taxon>
        <taxon>Rhizoctonia</taxon>
    </lineage>
</organism>
<evidence type="ECO:0000256" key="5">
    <source>
        <dbReference type="PROSITE-ProRule" id="PRU00708"/>
    </source>
</evidence>
<feature type="repeat" description="PPR" evidence="5">
    <location>
        <begin position="1102"/>
        <end position="1136"/>
    </location>
</feature>
<dbReference type="Pfam" id="PF01535">
    <property type="entry name" value="PPR"/>
    <property type="match status" value="2"/>
</dbReference>
<dbReference type="EMBL" id="CP059658">
    <property type="protein sequence ID" value="QRW15874.1"/>
    <property type="molecule type" value="Genomic_DNA"/>
</dbReference>
<dbReference type="Pfam" id="PF13812">
    <property type="entry name" value="PPR_3"/>
    <property type="match status" value="1"/>
</dbReference>
<feature type="region of interest" description="Disordered" evidence="6">
    <location>
        <begin position="637"/>
        <end position="662"/>
    </location>
</feature>
<dbReference type="Proteomes" id="UP000650533">
    <property type="component" value="Chromosome 1"/>
</dbReference>
<dbReference type="KEGG" id="rsx:RhiXN_03875"/>
<evidence type="ECO:0000313" key="7">
    <source>
        <dbReference type="EMBL" id="QRW15874.1"/>
    </source>
</evidence>
<dbReference type="PROSITE" id="PS51375">
    <property type="entry name" value="PPR"/>
    <property type="match status" value="2"/>
</dbReference>
<dbReference type="PANTHER" id="PTHR47447:SF17">
    <property type="entry name" value="OS12G0638900 PROTEIN"/>
    <property type="match status" value="1"/>
</dbReference>
<dbReference type="NCBIfam" id="TIGR00756">
    <property type="entry name" value="PPR"/>
    <property type="match status" value="2"/>
</dbReference>
<accession>A0A8H8NLE8</accession>
<feature type="repeat" description="PPR" evidence="5">
    <location>
        <begin position="1137"/>
        <end position="1167"/>
    </location>
</feature>
<evidence type="ECO:0000256" key="1">
    <source>
        <dbReference type="ARBA" id="ARBA00006192"/>
    </source>
</evidence>
<evidence type="ECO:0000256" key="4">
    <source>
        <dbReference type="ARBA" id="ARBA00044511"/>
    </source>
</evidence>
<protein>
    <submittedName>
        <fullName evidence="7">Pentatricopeptide repeat-containing protein 5, mitochondrial</fullName>
    </submittedName>
</protein>
<comment type="similarity">
    <text evidence="1">Belongs to the CCM1 family.</text>
</comment>
<dbReference type="InterPro" id="IPR011990">
    <property type="entry name" value="TPR-like_helical_dom_sf"/>
</dbReference>
<evidence type="ECO:0000256" key="3">
    <source>
        <dbReference type="ARBA" id="ARBA00044493"/>
    </source>
</evidence>
<dbReference type="PANTHER" id="PTHR47447">
    <property type="entry name" value="OS03G0856100 PROTEIN"/>
    <property type="match status" value="1"/>
</dbReference>
<dbReference type="GeneID" id="67026155"/>
<keyword evidence="2" id="KW-0677">Repeat</keyword>
<proteinExistence type="inferred from homology"/>
<evidence type="ECO:0000256" key="6">
    <source>
        <dbReference type="SAM" id="MobiDB-lite"/>
    </source>
</evidence>
<dbReference type="InterPro" id="IPR002885">
    <property type="entry name" value="PPR_rpt"/>
</dbReference>
<gene>
    <name evidence="7" type="ORF">RhiXN_03875</name>
</gene>
<feature type="compositionally biased region" description="Low complexity" evidence="6">
    <location>
        <begin position="637"/>
        <end position="653"/>
    </location>
</feature>
<sequence length="1480" mass="161050">MIPKLATNLLHLNVQRAAAAVQNGALRSLQTTHHGGSLNWAGAGSSSSGWGSTGGAKYSGKIYQGYTGAGRAITHANAGPDETEDARMMSLQRRGITPRRGGLHRWLPLLQICACSTLYRSFPTSRRLAPKLHCCSRAPPRARSCRPGRGHSSIRTGLRKRSKSLSALPEMHARATRQEVEGEGEGVDANMRDYDSWSILHNSEDAAQIRAEIHRVRTQVYPFDLRSRNQEKPQGKGKAPIRRAPQPSTAWFNGALNALYRTRIPGQPVTDVVRLYNDMLARGVLPDANTYAIVIAVLCERDWEVVRALQALDTERIRASITVDADLNPPVLPLSSSEILTSPALQEALPHHAETIRLLRGEIHLPAALALFHAAAIFRGFARNLPFATFARLLRACAARGERGGAVRVWEVLEKRDTPHGPSKAHYVPAVFRHLIATYTSARDVGGAEEVFTEWIKAASKGEVMGVSAGLNLLGSSSRASSDDTESEEAAIMASSGGERDVWDEMVVAYAVCGQGARAVELVERMIDGRDGAPKPTGATFSRMIKAFCDSGDVGTAYAWFERLRAMGGAYTPNLFAWAHIITALGTGGYVREMNALVSSLVGDVSPTAYKVRHAQARVIVDANMVTIERGAARFRAARSSPSNAAQSAPSNSKRPNHAADMAVTEPERQAILASESVEFLFETILPHLPALSHGHQSGILRELAQRLVGPGTIGVVSDDRAVNLVVDRAQAEVAAVKVAATGVFGDQPQQSVSYHPNQPEDVMAITSRAAGAAVHELLTALYAARRLELGQHVRLAKAWCEVTAGVPHHLPARGIVDTLSGSQIELSEEDWKLIADAFATSLLNEVPVSDAALAALSKGPVHAMNWKDVARGAVHVLGPERARAAMAEMGPEVVAFIDSLVTPSPVETGSVVGSPETGFTSAEEETAYPRPAYSPQEQYPPLQPYHIDPLQSKFIDEYSLPRATVTPLDAFARFQAGMHIGRLPAPETIGRLINALGRLGAVDKVQFLYSAAQHALSCLENEKAWQAQAWFQIEDQMVIALAHAERPEAAAIHKSRIIAQGGSPSADAYGALIAGIKNTTDDAHVARELFEEARKLGVPANIFLYNTVISKAARARKAEYALELFHEMRAAGLRPTSVTYGAIIGACCRVGDAETASYLFAEMSSMPNFKPRVPPYNTMMQFFVHTKPNRERCLDYYQAMLDARVRPSSHTYKLLLDCYGTIEPVDLNSMEDVFKRLQQDRSVSVQGAHWAALINAYGCAAHDLDRALAKFDNIPAHAQPDAVAYEALFNVIVMHHRVDLVPQYLERMNNAGVHMTAYIANLLIKGYATAGHLERARGVFDSMIDPPVGLAAVHNHPGHSGQDGIKHDVPVPVGAPVYREPSTWEAMVRAELGAGQKERAVVLLDRMEDRRVDLSLMSENRQLTGYSECSLLLLLHAFVASWATTARLLSHNLHRPLKQKFFDNFSLTSFRALKISSDV</sequence>
<feature type="compositionally biased region" description="Basic and acidic residues" evidence="6">
    <location>
        <begin position="171"/>
        <end position="180"/>
    </location>
</feature>
<dbReference type="Gene3D" id="1.25.40.10">
    <property type="entry name" value="Tetratricopeptide repeat domain"/>
    <property type="match status" value="3"/>
</dbReference>
<comment type="function">
    <text evidence="3">Regulates mitochondrial small subunit maturation by controlling 15S rRNA 5'-end processing. Localizes to the 5' precursor of the 15S rRNA in a position that is subsequently occupied by mS47 in the mature yeast mtSSU. Uses structure and sequence-specific RNA recognition, binding to a single-stranded region of the precursor and specifically recognizing bases -6 to -1. The exchange of Ccm1 for mS47 is coupled to the irreversible removal of precursor rRNA that is accompanied by conformational changes of the mitoribosomal proteins uS5m and mS26. These conformational changes signal completion of 5'-end rRNA processing through protection of the mature 5'-end of the 15S rRNA and stabilization of mS47. The removal of the 5' precursor together with the dissociation of Ccm1 may be catalyzed by the 5'-3' exoribonuclease Pet127. Involved in the specific removal of group I introns in mitochondrial encoded transcripts.</text>
</comment>
<evidence type="ECO:0000256" key="2">
    <source>
        <dbReference type="ARBA" id="ARBA00022737"/>
    </source>
</evidence>
<feature type="region of interest" description="Disordered" evidence="6">
    <location>
        <begin position="139"/>
        <end position="184"/>
    </location>
</feature>